<comment type="similarity">
    <text evidence="1">Belongs to the transferase hexapeptide repeat family.</text>
</comment>
<evidence type="ECO:0000313" key="4">
    <source>
        <dbReference type="EMBL" id="OGG11392.1"/>
    </source>
</evidence>
<keyword evidence="2" id="KW-0808">Transferase</keyword>
<evidence type="ECO:0008006" key="6">
    <source>
        <dbReference type="Google" id="ProtNLM"/>
    </source>
</evidence>
<sequence length="156" mass="17153">MGYIIALIQKLYSFLIARNIGSCGKGCVFITFSKFFKPKNIIIGNNVFINQQCILVGEEKITIQDNVAIGFRCMILTSNNDVFLDQKTNRRVHYNEPITIEKNAWLGSGSIILSGVTVGEGSVVAAGAVVTRDVPPHTLVGEVPARIIRQIDENEN</sequence>
<gene>
    <name evidence="4" type="ORF">A2Z00_00470</name>
</gene>
<dbReference type="InterPro" id="IPR051159">
    <property type="entry name" value="Hexapeptide_acetyltransf"/>
</dbReference>
<evidence type="ECO:0000256" key="2">
    <source>
        <dbReference type="ARBA" id="ARBA00022679"/>
    </source>
</evidence>
<dbReference type="AlphaFoldDB" id="A0A1F5ZGZ2"/>
<protein>
    <recommendedName>
        <fullName evidence="6">Galactoside O-acetyltransferase</fullName>
    </recommendedName>
</protein>
<keyword evidence="3" id="KW-0677">Repeat</keyword>
<dbReference type="STRING" id="1798370.A2Z00_00470"/>
<dbReference type="InterPro" id="IPR001451">
    <property type="entry name" value="Hexapep"/>
</dbReference>
<dbReference type="Pfam" id="PF14602">
    <property type="entry name" value="Hexapep_2"/>
    <property type="match status" value="1"/>
</dbReference>
<accession>A0A1F5ZGZ2</accession>
<reference evidence="4 5" key="1">
    <citation type="journal article" date="2016" name="Nat. Commun.">
        <title>Thousands of microbial genomes shed light on interconnected biogeochemical processes in an aquifer system.</title>
        <authorList>
            <person name="Anantharaman K."/>
            <person name="Brown C.T."/>
            <person name="Hug L.A."/>
            <person name="Sharon I."/>
            <person name="Castelle C.J."/>
            <person name="Probst A.J."/>
            <person name="Thomas B.C."/>
            <person name="Singh A."/>
            <person name="Wilkins M.J."/>
            <person name="Karaoz U."/>
            <person name="Brodie E.L."/>
            <person name="Williams K.H."/>
            <person name="Hubbard S.S."/>
            <person name="Banfield J.F."/>
        </authorList>
    </citation>
    <scope>NUCLEOTIDE SEQUENCE [LARGE SCALE GENOMIC DNA]</scope>
</reference>
<dbReference type="PROSITE" id="PS00101">
    <property type="entry name" value="HEXAPEP_TRANSFERASES"/>
    <property type="match status" value="1"/>
</dbReference>
<evidence type="ECO:0000256" key="3">
    <source>
        <dbReference type="ARBA" id="ARBA00022737"/>
    </source>
</evidence>
<dbReference type="InterPro" id="IPR018357">
    <property type="entry name" value="Hexapep_transf_CS"/>
</dbReference>
<dbReference type="InterPro" id="IPR011004">
    <property type="entry name" value="Trimer_LpxA-like_sf"/>
</dbReference>
<comment type="caution">
    <text evidence="4">The sequence shown here is derived from an EMBL/GenBank/DDBJ whole genome shotgun (WGS) entry which is preliminary data.</text>
</comment>
<dbReference type="EMBL" id="MFIZ01000030">
    <property type="protein sequence ID" value="OGG11392.1"/>
    <property type="molecule type" value="Genomic_DNA"/>
</dbReference>
<name>A0A1F5ZGZ2_9BACT</name>
<evidence type="ECO:0000256" key="1">
    <source>
        <dbReference type="ARBA" id="ARBA00007274"/>
    </source>
</evidence>
<evidence type="ECO:0000313" key="5">
    <source>
        <dbReference type="Proteomes" id="UP000177268"/>
    </source>
</evidence>
<dbReference type="SUPFAM" id="SSF51161">
    <property type="entry name" value="Trimeric LpxA-like enzymes"/>
    <property type="match status" value="1"/>
</dbReference>
<dbReference type="Gene3D" id="2.160.10.10">
    <property type="entry name" value="Hexapeptide repeat proteins"/>
    <property type="match status" value="1"/>
</dbReference>
<organism evidence="4 5">
    <name type="scientific">Candidatus Gottesmanbacteria bacterium RBG_13_45_10</name>
    <dbReference type="NCBI Taxonomy" id="1798370"/>
    <lineage>
        <taxon>Bacteria</taxon>
        <taxon>Candidatus Gottesmaniibacteriota</taxon>
    </lineage>
</organism>
<dbReference type="Proteomes" id="UP000177268">
    <property type="component" value="Unassembled WGS sequence"/>
</dbReference>
<dbReference type="GO" id="GO:0008374">
    <property type="term" value="F:O-acyltransferase activity"/>
    <property type="evidence" value="ECO:0007669"/>
    <property type="project" value="TreeGrafter"/>
</dbReference>
<feature type="non-terminal residue" evidence="4">
    <location>
        <position position="156"/>
    </location>
</feature>
<dbReference type="PANTHER" id="PTHR23416:SF23">
    <property type="entry name" value="ACETYLTRANSFERASE C18B11.09C-RELATED"/>
    <property type="match status" value="1"/>
</dbReference>
<proteinExistence type="inferred from homology"/>
<dbReference type="CDD" id="cd04647">
    <property type="entry name" value="LbH_MAT_like"/>
    <property type="match status" value="1"/>
</dbReference>
<dbReference type="PANTHER" id="PTHR23416">
    <property type="entry name" value="SIALIC ACID SYNTHASE-RELATED"/>
    <property type="match status" value="1"/>
</dbReference>